<evidence type="ECO:0000256" key="6">
    <source>
        <dbReference type="ARBA" id="ARBA00023136"/>
    </source>
</evidence>
<dbReference type="PROSITE" id="PS50850">
    <property type="entry name" value="MFS"/>
    <property type="match status" value="1"/>
</dbReference>
<dbReference type="SUPFAM" id="SSF103473">
    <property type="entry name" value="MFS general substrate transporter"/>
    <property type="match status" value="1"/>
</dbReference>
<feature type="domain" description="Major facilitator superfamily (MFS) profile" evidence="11">
    <location>
        <begin position="1"/>
        <end position="398"/>
    </location>
</feature>
<dbReference type="GO" id="GO:0005886">
    <property type="term" value="C:plasma membrane"/>
    <property type="evidence" value="ECO:0007669"/>
    <property type="project" value="UniProtKB-SubCell"/>
</dbReference>
<gene>
    <name evidence="12" type="ORF">OJ997_26930</name>
</gene>
<evidence type="ECO:0000256" key="3">
    <source>
        <dbReference type="ARBA" id="ARBA00022475"/>
    </source>
</evidence>
<evidence type="ECO:0000256" key="4">
    <source>
        <dbReference type="ARBA" id="ARBA00022692"/>
    </source>
</evidence>
<dbReference type="PANTHER" id="PTHR23513:SF9">
    <property type="entry name" value="ENTEROBACTIN EXPORTER ENTS"/>
    <property type="match status" value="1"/>
</dbReference>
<evidence type="ECO:0000256" key="7">
    <source>
        <dbReference type="ARBA" id="ARBA00038075"/>
    </source>
</evidence>
<keyword evidence="6 10" id="KW-0472">Membrane</keyword>
<comment type="caution">
    <text evidence="12">The sequence shown here is derived from an EMBL/GenBank/DDBJ whole genome shotgun (WGS) entry which is preliminary data.</text>
</comment>
<dbReference type="InterPro" id="IPR036259">
    <property type="entry name" value="MFS_trans_sf"/>
</dbReference>
<dbReference type="CDD" id="cd06173">
    <property type="entry name" value="MFS_MefA_like"/>
    <property type="match status" value="1"/>
</dbReference>
<keyword evidence="2" id="KW-0813">Transport</keyword>
<evidence type="ECO:0000256" key="10">
    <source>
        <dbReference type="SAM" id="Phobius"/>
    </source>
</evidence>
<feature type="region of interest" description="Disordered" evidence="9">
    <location>
        <begin position="404"/>
        <end position="432"/>
    </location>
</feature>
<evidence type="ECO:0000256" key="2">
    <source>
        <dbReference type="ARBA" id="ARBA00022448"/>
    </source>
</evidence>
<dbReference type="InterPro" id="IPR020846">
    <property type="entry name" value="MFS_dom"/>
</dbReference>
<feature type="transmembrane region" description="Helical" evidence="10">
    <location>
        <begin position="252"/>
        <end position="278"/>
    </location>
</feature>
<comment type="subcellular location">
    <subcellularLocation>
        <location evidence="1">Cell membrane</location>
        <topology evidence="1">Multi-pass membrane protein</topology>
    </subcellularLocation>
</comment>
<dbReference type="AlphaFoldDB" id="A0A9X3NHC2"/>
<feature type="transmembrane region" description="Helical" evidence="10">
    <location>
        <begin position="310"/>
        <end position="333"/>
    </location>
</feature>
<keyword evidence="3" id="KW-1003">Cell membrane</keyword>
<feature type="transmembrane region" description="Helical" evidence="10">
    <location>
        <begin position="72"/>
        <end position="90"/>
    </location>
</feature>
<dbReference type="InterPro" id="IPR011701">
    <property type="entry name" value="MFS"/>
</dbReference>
<dbReference type="RefSeq" id="WP_270028384.1">
    <property type="nucleotide sequence ID" value="NZ_JAPDDP010000065.1"/>
</dbReference>
<dbReference type="Pfam" id="PF07690">
    <property type="entry name" value="MFS_1"/>
    <property type="match status" value="1"/>
</dbReference>
<keyword evidence="13" id="KW-1185">Reference proteome</keyword>
<feature type="transmembrane region" description="Helical" evidence="10">
    <location>
        <begin position="43"/>
        <end position="60"/>
    </location>
</feature>
<accession>A0A9X3NHC2</accession>
<dbReference type="EMBL" id="JAPDDP010000065">
    <property type="protein sequence ID" value="MDA0183971.1"/>
    <property type="molecule type" value="Genomic_DNA"/>
</dbReference>
<comment type="similarity">
    <text evidence="7">Belongs to the major facilitator superfamily. Drug:H(+) antiporter-3 (DHA3) (TC 2.A.1.21) family.</text>
</comment>
<feature type="transmembrane region" description="Helical" evidence="10">
    <location>
        <begin position="285"/>
        <end position="304"/>
    </location>
</feature>
<feature type="transmembrane region" description="Helical" evidence="10">
    <location>
        <begin position="219"/>
        <end position="240"/>
    </location>
</feature>
<keyword evidence="5 10" id="KW-1133">Transmembrane helix</keyword>
<evidence type="ECO:0000259" key="11">
    <source>
        <dbReference type="PROSITE" id="PS50850"/>
    </source>
</evidence>
<feature type="transmembrane region" description="Helical" evidence="10">
    <location>
        <begin position="7"/>
        <end position="31"/>
    </location>
</feature>
<feature type="compositionally biased region" description="Basic and acidic residues" evidence="9">
    <location>
        <begin position="404"/>
        <end position="422"/>
    </location>
</feature>
<evidence type="ECO:0000256" key="5">
    <source>
        <dbReference type="ARBA" id="ARBA00022989"/>
    </source>
</evidence>
<dbReference type="Gene3D" id="1.20.1250.20">
    <property type="entry name" value="MFS general substrate transporter like domains"/>
    <property type="match status" value="1"/>
</dbReference>
<protein>
    <recommendedName>
        <fullName evidence="8">Multidrug efflux pump Tap</fullName>
    </recommendedName>
</protein>
<dbReference type="Proteomes" id="UP001147653">
    <property type="component" value="Unassembled WGS sequence"/>
</dbReference>
<evidence type="ECO:0000256" key="9">
    <source>
        <dbReference type="SAM" id="MobiDB-lite"/>
    </source>
</evidence>
<keyword evidence="4 10" id="KW-0812">Transmembrane</keyword>
<evidence type="ECO:0000256" key="8">
    <source>
        <dbReference type="ARBA" id="ARBA00040914"/>
    </source>
</evidence>
<reference evidence="12" key="1">
    <citation type="submission" date="2022-10" db="EMBL/GenBank/DDBJ databases">
        <title>The WGS of Solirubrobacter phytolaccae KCTC 29190.</title>
        <authorList>
            <person name="Jiang Z."/>
        </authorList>
    </citation>
    <scope>NUCLEOTIDE SEQUENCE</scope>
    <source>
        <strain evidence="12">KCTC 29190</strain>
    </source>
</reference>
<evidence type="ECO:0000313" key="12">
    <source>
        <dbReference type="EMBL" id="MDA0183971.1"/>
    </source>
</evidence>
<feature type="transmembrane region" description="Helical" evidence="10">
    <location>
        <begin position="144"/>
        <end position="163"/>
    </location>
</feature>
<name>A0A9X3NHC2_9ACTN</name>
<proteinExistence type="inferred from homology"/>
<feature type="transmembrane region" description="Helical" evidence="10">
    <location>
        <begin position="375"/>
        <end position="393"/>
    </location>
</feature>
<dbReference type="GO" id="GO:0022857">
    <property type="term" value="F:transmembrane transporter activity"/>
    <property type="evidence" value="ECO:0007669"/>
    <property type="project" value="InterPro"/>
</dbReference>
<feature type="transmembrane region" description="Helical" evidence="10">
    <location>
        <begin position="345"/>
        <end position="369"/>
    </location>
</feature>
<organism evidence="12 13">
    <name type="scientific">Solirubrobacter phytolaccae</name>
    <dbReference type="NCBI Taxonomy" id="1404360"/>
    <lineage>
        <taxon>Bacteria</taxon>
        <taxon>Bacillati</taxon>
        <taxon>Actinomycetota</taxon>
        <taxon>Thermoleophilia</taxon>
        <taxon>Solirubrobacterales</taxon>
        <taxon>Solirubrobacteraceae</taxon>
        <taxon>Solirubrobacter</taxon>
    </lineage>
</organism>
<evidence type="ECO:0000313" key="13">
    <source>
        <dbReference type="Proteomes" id="UP001147653"/>
    </source>
</evidence>
<sequence length="432" mass="44017">MSPRRSLYGWLAAEGVSLAGTRVSMVALPFFVLTTTGSPEKTGLVAVAELLPLVVLKVLGGPVIDRVGARRVALVCDGGSVLVVGAVPLLHDAGVLSFPALLALVAVAGALRGPGDAAKHSLIPTLSATAAVPMERVTGLSSTVERTASMLGAVLAGALVAVAGPANALLVDAASFGVSALLLAWALPAGTRGLGEEDDGEPYLERLRAGWRFLRGDRVLVAITVMVALTNLLDLAWSAVLVPVWGVERGGGAGAVGALFATFAGASALGSLLAAAYAERLSRHVTYLVCFLVAGLPRFAVLAFDAPLPGVLAVAVVAGFASGFLNPILGAVIYERVPAPLVGRVSSLSTAACFALMPLGGLVGGFLVAGAGLSTAMLVCGVAYFAVTMLPAIDPRWRELDVRSPRAADRLGEGPGEVRRPEPGQQVHPEPR</sequence>
<evidence type="ECO:0000256" key="1">
    <source>
        <dbReference type="ARBA" id="ARBA00004651"/>
    </source>
</evidence>
<dbReference type="PANTHER" id="PTHR23513">
    <property type="entry name" value="INTEGRAL MEMBRANE EFFLUX PROTEIN-RELATED"/>
    <property type="match status" value="1"/>
</dbReference>